<organism evidence="2 3">
    <name type="scientific">Escallonia rubra</name>
    <dbReference type="NCBI Taxonomy" id="112253"/>
    <lineage>
        <taxon>Eukaryota</taxon>
        <taxon>Viridiplantae</taxon>
        <taxon>Streptophyta</taxon>
        <taxon>Embryophyta</taxon>
        <taxon>Tracheophyta</taxon>
        <taxon>Spermatophyta</taxon>
        <taxon>Magnoliopsida</taxon>
        <taxon>eudicotyledons</taxon>
        <taxon>Gunneridae</taxon>
        <taxon>Pentapetalae</taxon>
        <taxon>asterids</taxon>
        <taxon>campanulids</taxon>
        <taxon>Escalloniales</taxon>
        <taxon>Escalloniaceae</taxon>
        <taxon>Escallonia</taxon>
    </lineage>
</organism>
<dbReference type="AlphaFoldDB" id="A0AA88QZ89"/>
<evidence type="ECO:0000313" key="3">
    <source>
        <dbReference type="Proteomes" id="UP001187471"/>
    </source>
</evidence>
<reference evidence="2" key="1">
    <citation type="submission" date="2022-12" db="EMBL/GenBank/DDBJ databases">
        <title>Draft genome assemblies for two species of Escallonia (Escalloniales).</title>
        <authorList>
            <person name="Chanderbali A."/>
            <person name="Dervinis C."/>
            <person name="Anghel I."/>
            <person name="Soltis D."/>
            <person name="Soltis P."/>
            <person name="Zapata F."/>
        </authorList>
    </citation>
    <scope>NUCLEOTIDE SEQUENCE</scope>
    <source>
        <strain evidence="2">UCBG92.1500</strain>
        <tissue evidence="2">Leaf</tissue>
    </source>
</reference>
<protein>
    <recommendedName>
        <fullName evidence="1">DUF4218 domain-containing protein</fullName>
    </recommendedName>
</protein>
<evidence type="ECO:0000259" key="1">
    <source>
        <dbReference type="Pfam" id="PF13960"/>
    </source>
</evidence>
<feature type="domain" description="DUF4218" evidence="1">
    <location>
        <begin position="91"/>
        <end position="140"/>
    </location>
</feature>
<dbReference type="PANTHER" id="PTHR48451:SF1">
    <property type="entry name" value="DUF4218 DOMAIN-CONTAINING PROTEIN"/>
    <property type="match status" value="1"/>
</dbReference>
<proteinExistence type="predicted"/>
<name>A0AA88QZ89_9ASTE</name>
<accession>A0AA88QZ89</accession>
<dbReference type="Pfam" id="PF13960">
    <property type="entry name" value="DUF4218"/>
    <property type="match status" value="1"/>
</dbReference>
<dbReference type="InterPro" id="IPR025452">
    <property type="entry name" value="DUF4218"/>
</dbReference>
<evidence type="ECO:0000313" key="2">
    <source>
        <dbReference type="EMBL" id="KAK2972756.1"/>
    </source>
</evidence>
<sequence>MAQIHLREWQKAQIEMVEVEGGRTVEMMVRVFGLGGSGWLTALGFGEPCSTNINQIQNALPVEASARASGKATSTMGDERLRFSDRNANAKYIFTLQDYVRTRSHPKGSIAEGYRLGECVTFCSSYLNNNVETKLNRPVRLDDDEDSSINSVGGHPLGASEGFVLDDISYAQAHRYVLVNSDAITQYRGENLT</sequence>
<gene>
    <name evidence="2" type="ORF">RJ640_019404</name>
</gene>
<dbReference type="Proteomes" id="UP001187471">
    <property type="component" value="Unassembled WGS sequence"/>
</dbReference>
<comment type="caution">
    <text evidence="2">The sequence shown here is derived from an EMBL/GenBank/DDBJ whole genome shotgun (WGS) entry which is preliminary data.</text>
</comment>
<dbReference type="PANTHER" id="PTHR48451">
    <property type="entry name" value="DUF4218 DOMAIN-CONTAINING PROTEIN"/>
    <property type="match status" value="1"/>
</dbReference>
<keyword evidence="3" id="KW-1185">Reference proteome</keyword>
<dbReference type="EMBL" id="JAVXUO010002494">
    <property type="protein sequence ID" value="KAK2972756.1"/>
    <property type="molecule type" value="Genomic_DNA"/>
</dbReference>